<name>A0ACC2E7Y6_DIPCM</name>
<organism evidence="1 2">
    <name type="scientific">Diphasiastrum complanatum</name>
    <name type="common">Issler's clubmoss</name>
    <name type="synonym">Lycopodium complanatum</name>
    <dbReference type="NCBI Taxonomy" id="34168"/>
    <lineage>
        <taxon>Eukaryota</taxon>
        <taxon>Viridiplantae</taxon>
        <taxon>Streptophyta</taxon>
        <taxon>Embryophyta</taxon>
        <taxon>Tracheophyta</taxon>
        <taxon>Lycopodiopsida</taxon>
        <taxon>Lycopodiales</taxon>
        <taxon>Lycopodiaceae</taxon>
        <taxon>Lycopodioideae</taxon>
        <taxon>Diphasiastrum</taxon>
    </lineage>
</organism>
<evidence type="ECO:0000313" key="2">
    <source>
        <dbReference type="Proteomes" id="UP001162992"/>
    </source>
</evidence>
<comment type="caution">
    <text evidence="1">The sequence shown here is derived from an EMBL/GenBank/DDBJ whole genome shotgun (WGS) entry which is preliminary data.</text>
</comment>
<protein>
    <submittedName>
        <fullName evidence="1">Uncharacterized protein</fullName>
    </submittedName>
</protein>
<dbReference type="Proteomes" id="UP001162992">
    <property type="component" value="Chromosome 3"/>
</dbReference>
<evidence type="ECO:0000313" key="1">
    <source>
        <dbReference type="EMBL" id="KAJ7562508.1"/>
    </source>
</evidence>
<accession>A0ACC2E7Y6</accession>
<reference evidence="2" key="1">
    <citation type="journal article" date="2024" name="Proc. Natl. Acad. Sci. U.S.A.">
        <title>Extraordinary preservation of gene collinearity over three hundred million years revealed in homosporous lycophytes.</title>
        <authorList>
            <person name="Li C."/>
            <person name="Wickell D."/>
            <person name="Kuo L.Y."/>
            <person name="Chen X."/>
            <person name="Nie B."/>
            <person name="Liao X."/>
            <person name="Peng D."/>
            <person name="Ji J."/>
            <person name="Jenkins J."/>
            <person name="Williams M."/>
            <person name="Shu S."/>
            <person name="Plott C."/>
            <person name="Barry K."/>
            <person name="Rajasekar S."/>
            <person name="Grimwood J."/>
            <person name="Han X."/>
            <person name="Sun S."/>
            <person name="Hou Z."/>
            <person name="He W."/>
            <person name="Dai G."/>
            <person name="Sun C."/>
            <person name="Schmutz J."/>
            <person name="Leebens-Mack J.H."/>
            <person name="Li F.W."/>
            <person name="Wang L."/>
        </authorList>
    </citation>
    <scope>NUCLEOTIDE SEQUENCE [LARGE SCALE GENOMIC DNA]</scope>
    <source>
        <strain evidence="2">cv. PW_Plant_1</strain>
    </source>
</reference>
<dbReference type="EMBL" id="CM055094">
    <property type="protein sequence ID" value="KAJ7562508.1"/>
    <property type="molecule type" value="Genomic_DNA"/>
</dbReference>
<gene>
    <name evidence="1" type="ORF">O6H91_03G072100</name>
</gene>
<proteinExistence type="predicted"/>
<keyword evidence="2" id="KW-1185">Reference proteome</keyword>
<sequence length="323" mass="35930">MKVVALVPAACELMQALGLSHLLIAHSHVHHHCTQGCKDVILVCTEPRCGKEIVMARKDLHEASIAFKALLWEAKYGLASRSHSLVEWALAPYRVFPHMLRKLKPDVILTQICAHQVLEKEEVVAAIQGLVDQNLYLIDINPNNLEDVWKDIFLVAKVLGKNSEAQQVTDNLKARLALVKKISTGRPKKQVLCLEWGDPLCVAKSIVSEIMSLVGGINVDARSRSKMLNWDLVKVLAPEVLVVGIPHYGLEESFQRIIDSAKNFLPKSSTLLNPQLFVVSGITLFSKSGPGIIELLEVLAEILHPESQPFGHLDVLWRRLELV</sequence>